<comment type="caution">
    <text evidence="4">The sequence shown here is derived from an EMBL/GenBank/DDBJ whole genome shotgun (WGS) entry which is preliminary data.</text>
</comment>
<keyword evidence="6" id="KW-1185">Reference proteome</keyword>
<evidence type="ECO:0000256" key="2">
    <source>
        <dbReference type="SAM" id="SignalP"/>
    </source>
</evidence>
<accession>A0A813YHN3</accession>
<keyword evidence="1" id="KW-0812">Transmembrane</keyword>
<sequence>MEAIFISFISLVIINTCLARYSSYSSSSDISLSTGAIIGIAVGGGVFLIIIIAVPIIIVCCLIKQANKRKMGIAPFAGNTAWAQQQNQYQPPGFNQASYSGFNTKA</sequence>
<protein>
    <submittedName>
        <fullName evidence="4">Uncharacterized protein</fullName>
    </submittedName>
</protein>
<dbReference type="AlphaFoldDB" id="A0A813YHN3"/>
<evidence type="ECO:0000313" key="6">
    <source>
        <dbReference type="Proteomes" id="UP000663832"/>
    </source>
</evidence>
<evidence type="ECO:0000313" key="3">
    <source>
        <dbReference type="EMBL" id="CAF0881942.1"/>
    </source>
</evidence>
<dbReference type="EMBL" id="CAJNOM010000039">
    <property type="protein sequence ID" value="CAF0887776.1"/>
    <property type="molecule type" value="Genomic_DNA"/>
</dbReference>
<proteinExistence type="predicted"/>
<name>A0A813YHN3_9BILA</name>
<dbReference type="EMBL" id="CAJNOI010000031">
    <property type="protein sequence ID" value="CAF0881942.1"/>
    <property type="molecule type" value="Genomic_DNA"/>
</dbReference>
<organism evidence="4 6">
    <name type="scientific">Adineta steineri</name>
    <dbReference type="NCBI Taxonomy" id="433720"/>
    <lineage>
        <taxon>Eukaryota</taxon>
        <taxon>Metazoa</taxon>
        <taxon>Spiralia</taxon>
        <taxon>Gnathifera</taxon>
        <taxon>Rotifera</taxon>
        <taxon>Eurotatoria</taxon>
        <taxon>Bdelloidea</taxon>
        <taxon>Adinetida</taxon>
        <taxon>Adinetidae</taxon>
        <taxon>Adineta</taxon>
    </lineage>
</organism>
<evidence type="ECO:0000313" key="4">
    <source>
        <dbReference type="EMBL" id="CAF0884304.1"/>
    </source>
</evidence>
<gene>
    <name evidence="3" type="ORF">BJG266_LOCUS9473</name>
    <name evidence="4" type="ORF">QVE165_LOCUS8589</name>
    <name evidence="5" type="ORF">QVE165_LOCUS8775</name>
</gene>
<reference evidence="4" key="1">
    <citation type="submission" date="2021-02" db="EMBL/GenBank/DDBJ databases">
        <authorList>
            <person name="Nowell W R."/>
        </authorList>
    </citation>
    <scope>NUCLEOTIDE SEQUENCE</scope>
</reference>
<keyword evidence="1" id="KW-1133">Transmembrane helix</keyword>
<evidence type="ECO:0000313" key="5">
    <source>
        <dbReference type="EMBL" id="CAF0887776.1"/>
    </source>
</evidence>
<dbReference type="OrthoDB" id="10128442at2759"/>
<dbReference type="Proteomes" id="UP000663832">
    <property type="component" value="Unassembled WGS sequence"/>
</dbReference>
<feature type="transmembrane region" description="Helical" evidence="1">
    <location>
        <begin position="35"/>
        <end position="63"/>
    </location>
</feature>
<evidence type="ECO:0000256" key="1">
    <source>
        <dbReference type="SAM" id="Phobius"/>
    </source>
</evidence>
<keyword evidence="1" id="KW-0472">Membrane</keyword>
<feature type="chain" id="PRO_5036223574" evidence="2">
    <location>
        <begin position="20"/>
        <end position="106"/>
    </location>
</feature>
<feature type="signal peptide" evidence="2">
    <location>
        <begin position="1"/>
        <end position="19"/>
    </location>
</feature>
<dbReference type="Proteomes" id="UP000663877">
    <property type="component" value="Unassembled WGS sequence"/>
</dbReference>
<dbReference type="EMBL" id="CAJNOM010000038">
    <property type="protein sequence ID" value="CAF0884304.1"/>
    <property type="molecule type" value="Genomic_DNA"/>
</dbReference>
<keyword evidence="2" id="KW-0732">Signal</keyword>